<feature type="compositionally biased region" description="Low complexity" evidence="1">
    <location>
        <begin position="229"/>
        <end position="238"/>
    </location>
</feature>
<keyword evidence="2" id="KW-0812">Transmembrane</keyword>
<dbReference type="Proteomes" id="UP001432011">
    <property type="component" value="Chromosome"/>
</dbReference>
<gene>
    <name evidence="3" type="ORF">OG913_39750</name>
</gene>
<feature type="compositionally biased region" description="Low complexity" evidence="1">
    <location>
        <begin position="157"/>
        <end position="177"/>
    </location>
</feature>
<evidence type="ECO:0000256" key="1">
    <source>
        <dbReference type="SAM" id="MobiDB-lite"/>
    </source>
</evidence>
<sequence>MPDFSPTPRHRREGHPVLALTGVVGVIAVAGLGVVLAVLSGRTPAPPPAPPVAVDLGAAATPARPVPGSPAADPFFPSETAPPDHASELPETEPERAAGHHDETGEAVTRDGAENNSGNDPKKGQPVKKQPVREPRAHRRDAPPPGREIESSRSSRRPAPAARPSSGSRTPSTSSSSQGGGGDSADGLPGEARQPRPARMAPQDARQQTARGSTSDATMAETTKAGNTASKSAASKSAGDTDPSGAASTRVEDPCLQFDDELRRAYCYDVLRALGQ</sequence>
<keyword evidence="2" id="KW-0472">Membrane</keyword>
<keyword evidence="2" id="KW-1133">Transmembrane helix</keyword>
<evidence type="ECO:0000256" key="2">
    <source>
        <dbReference type="SAM" id="Phobius"/>
    </source>
</evidence>
<feature type="compositionally biased region" description="Polar residues" evidence="1">
    <location>
        <begin position="205"/>
        <end position="228"/>
    </location>
</feature>
<accession>A0ABZ1SSW3</accession>
<proteinExistence type="predicted"/>
<organism evidence="3 4">
    <name type="scientific">Microbispora hainanensis</name>
    <dbReference type="NCBI Taxonomy" id="568844"/>
    <lineage>
        <taxon>Bacteria</taxon>
        <taxon>Bacillati</taxon>
        <taxon>Actinomycetota</taxon>
        <taxon>Actinomycetes</taxon>
        <taxon>Streptosporangiales</taxon>
        <taxon>Streptosporangiaceae</taxon>
        <taxon>Microbispora</taxon>
    </lineage>
</organism>
<dbReference type="RefSeq" id="WP_147943541.1">
    <property type="nucleotide sequence ID" value="NZ_CP108085.1"/>
</dbReference>
<feature type="region of interest" description="Disordered" evidence="1">
    <location>
        <begin position="54"/>
        <end position="256"/>
    </location>
</feature>
<feature type="transmembrane region" description="Helical" evidence="2">
    <location>
        <begin position="17"/>
        <end position="39"/>
    </location>
</feature>
<name>A0ABZ1SSW3_9ACTN</name>
<feature type="compositionally biased region" description="Basic and acidic residues" evidence="1">
    <location>
        <begin position="85"/>
        <end position="113"/>
    </location>
</feature>
<evidence type="ECO:0000313" key="4">
    <source>
        <dbReference type="Proteomes" id="UP001432011"/>
    </source>
</evidence>
<protein>
    <submittedName>
        <fullName evidence="3">Uncharacterized protein</fullName>
    </submittedName>
</protein>
<dbReference type="EMBL" id="CP108085">
    <property type="protein sequence ID" value="WUP75409.1"/>
    <property type="molecule type" value="Genomic_DNA"/>
</dbReference>
<evidence type="ECO:0000313" key="3">
    <source>
        <dbReference type="EMBL" id="WUP75409.1"/>
    </source>
</evidence>
<reference evidence="3" key="1">
    <citation type="submission" date="2022-10" db="EMBL/GenBank/DDBJ databases">
        <title>The complete genomes of actinobacterial strains from the NBC collection.</title>
        <authorList>
            <person name="Joergensen T.S."/>
            <person name="Alvarez Arevalo M."/>
            <person name="Sterndorff E.B."/>
            <person name="Faurdal D."/>
            <person name="Vuksanovic O."/>
            <person name="Mourched A.-S."/>
            <person name="Charusanti P."/>
            <person name="Shaw S."/>
            <person name="Blin K."/>
            <person name="Weber T."/>
        </authorList>
    </citation>
    <scope>NUCLEOTIDE SEQUENCE</scope>
    <source>
        <strain evidence="3">NBC_00254</strain>
    </source>
</reference>
<keyword evidence="4" id="KW-1185">Reference proteome</keyword>